<reference evidence="3" key="1">
    <citation type="journal article" date="2013" name="Stand. Genomic Sci.">
        <title>Complete genome sequence of Desulfocapsa sulfexigens, a marine deltaproteobacterium specialized in disproportionating inorganic sulfur compounds.</title>
        <authorList>
            <person name="Finster K.W."/>
            <person name="Kjeldsen K.U."/>
            <person name="Kube M."/>
            <person name="Reinhardt R."/>
            <person name="Mussmann M."/>
            <person name="Amann R."/>
            <person name="Schreiber L."/>
        </authorList>
    </citation>
    <scope>NUCLEOTIDE SEQUENCE [LARGE SCALE GENOMIC DNA]</scope>
    <source>
        <strain evidence="3">DSM 10523 / SB164P1</strain>
    </source>
</reference>
<accession>M1PM69</accession>
<dbReference type="SUPFAM" id="SSF55729">
    <property type="entry name" value="Acyl-CoA N-acyltransferases (Nat)"/>
    <property type="match status" value="1"/>
</dbReference>
<feature type="domain" description="N-acetyltransferase" evidence="1">
    <location>
        <begin position="13"/>
        <end position="176"/>
    </location>
</feature>
<dbReference type="Proteomes" id="UP000011721">
    <property type="component" value="Chromosome"/>
</dbReference>
<dbReference type="eggNOG" id="COG1670">
    <property type="taxonomic scope" value="Bacteria"/>
</dbReference>
<dbReference type="HOGENOM" id="CLU_1445512_0_0_7"/>
<keyword evidence="2" id="KW-0687">Ribonucleoprotein</keyword>
<dbReference type="InterPro" id="IPR016181">
    <property type="entry name" value="Acyl_CoA_acyltransferase"/>
</dbReference>
<dbReference type="GO" id="GO:0008999">
    <property type="term" value="F:protein-N-terminal-alanine acetyltransferase activity"/>
    <property type="evidence" value="ECO:0007669"/>
    <property type="project" value="TreeGrafter"/>
</dbReference>
<dbReference type="CDD" id="cd04301">
    <property type="entry name" value="NAT_SF"/>
    <property type="match status" value="1"/>
</dbReference>
<keyword evidence="2" id="KW-0689">Ribosomal protein</keyword>
<organism evidence="2 3">
    <name type="scientific">Desulfocapsa sulfexigens (strain DSM 10523 / SB164P1)</name>
    <dbReference type="NCBI Taxonomy" id="1167006"/>
    <lineage>
        <taxon>Bacteria</taxon>
        <taxon>Pseudomonadati</taxon>
        <taxon>Thermodesulfobacteriota</taxon>
        <taxon>Desulfobulbia</taxon>
        <taxon>Desulfobulbales</taxon>
        <taxon>Desulfocapsaceae</taxon>
        <taxon>Desulfocapsa</taxon>
    </lineage>
</organism>
<dbReference type="InterPro" id="IPR000182">
    <property type="entry name" value="GNAT_dom"/>
</dbReference>
<dbReference type="STRING" id="1167006.UWK_00952"/>
<dbReference type="RefSeq" id="WP_015403222.1">
    <property type="nucleotide sequence ID" value="NC_020304.1"/>
</dbReference>
<dbReference type="Pfam" id="PF13302">
    <property type="entry name" value="Acetyltransf_3"/>
    <property type="match status" value="1"/>
</dbReference>
<dbReference type="OrthoDB" id="9814648at2"/>
<dbReference type="PROSITE" id="PS51186">
    <property type="entry name" value="GNAT"/>
    <property type="match status" value="1"/>
</dbReference>
<evidence type="ECO:0000313" key="3">
    <source>
        <dbReference type="Proteomes" id="UP000011721"/>
    </source>
</evidence>
<dbReference type="GO" id="GO:0005840">
    <property type="term" value="C:ribosome"/>
    <property type="evidence" value="ECO:0007669"/>
    <property type="project" value="UniProtKB-KW"/>
</dbReference>
<dbReference type="GO" id="GO:0005737">
    <property type="term" value="C:cytoplasm"/>
    <property type="evidence" value="ECO:0007669"/>
    <property type="project" value="TreeGrafter"/>
</dbReference>
<gene>
    <name evidence="2" type="ordered locus">UWK_00952</name>
</gene>
<dbReference type="AlphaFoldDB" id="M1PM69"/>
<sequence>MNLYGDKLFTRRLSLAKIQEENLPIVVEWSLSATACGPYLTPEKFNLEWMQAQIQSGVLWSDREKMFFVETKETGRPIGTAHYWKPHGGGNTITMAVKVALPEERGKGYGTEIQKFLIMHIFDRMNTIKAVEMYTDINNTAQQRCLSKLGFELMESLLYDDQQEKRTGHLYRLTADKYHSHPIYQFHYE</sequence>
<dbReference type="KEGG" id="dsf:UWK_00952"/>
<keyword evidence="2" id="KW-0808">Transferase</keyword>
<dbReference type="Gene3D" id="3.40.630.30">
    <property type="match status" value="1"/>
</dbReference>
<dbReference type="PANTHER" id="PTHR43441:SF2">
    <property type="entry name" value="FAMILY ACETYLTRANSFERASE, PUTATIVE (AFU_ORTHOLOGUE AFUA_7G00850)-RELATED"/>
    <property type="match status" value="1"/>
</dbReference>
<dbReference type="InterPro" id="IPR051908">
    <property type="entry name" value="Ribosomal_N-acetyltransferase"/>
</dbReference>
<dbReference type="EMBL" id="CP003985">
    <property type="protein sequence ID" value="AGF77526.1"/>
    <property type="molecule type" value="Genomic_DNA"/>
</dbReference>
<dbReference type="PANTHER" id="PTHR43441">
    <property type="entry name" value="RIBOSOMAL-PROTEIN-SERINE ACETYLTRANSFERASE"/>
    <property type="match status" value="1"/>
</dbReference>
<keyword evidence="3" id="KW-1185">Reference proteome</keyword>
<evidence type="ECO:0000313" key="2">
    <source>
        <dbReference type="EMBL" id="AGF77526.1"/>
    </source>
</evidence>
<name>M1PM69_DESSD</name>
<protein>
    <submittedName>
        <fullName evidence="2">Acetyltransferase, ribosomal protein N-acetylase</fullName>
    </submittedName>
</protein>
<proteinExistence type="predicted"/>
<evidence type="ECO:0000259" key="1">
    <source>
        <dbReference type="PROSITE" id="PS51186"/>
    </source>
</evidence>
<dbReference type="GO" id="GO:1990189">
    <property type="term" value="F:protein N-terminal-serine acetyltransferase activity"/>
    <property type="evidence" value="ECO:0007669"/>
    <property type="project" value="TreeGrafter"/>
</dbReference>